<dbReference type="SUPFAM" id="SSF51004">
    <property type="entry name" value="C-terminal (heme d1) domain of cytochrome cd1-nitrite reductase"/>
    <property type="match status" value="1"/>
</dbReference>
<dbReference type="PANTHER" id="PTHR47197:SF3">
    <property type="entry name" value="DIHYDRO-HEME D1 DEHYDROGENASE"/>
    <property type="match status" value="1"/>
</dbReference>
<dbReference type="RefSeq" id="WP_114210118.1">
    <property type="nucleotide sequence ID" value="NZ_CP030840.1"/>
</dbReference>
<evidence type="ECO:0000313" key="3">
    <source>
        <dbReference type="Proteomes" id="UP000253606"/>
    </source>
</evidence>
<dbReference type="Pfam" id="PF13360">
    <property type="entry name" value="PQQ_2"/>
    <property type="match status" value="1"/>
</dbReference>
<name>A0A2Z5G8Z3_9BACT</name>
<reference evidence="2 3" key="1">
    <citation type="journal article" date="2018" name="Front. Microbiol.">
        <title>Hydrolytic Capabilities as a Key to Environmental Success: Chitinolytic and Cellulolytic Acidobacteria From Acidic Sub-arctic Soils and Boreal Peatlands.</title>
        <authorList>
            <person name="Belova S.E."/>
            <person name="Ravin N.V."/>
            <person name="Pankratov T.A."/>
            <person name="Rakitin A.L."/>
            <person name="Ivanova A.A."/>
            <person name="Beletsky A.V."/>
            <person name="Mardanov A.V."/>
            <person name="Sinninghe Damste J.S."/>
            <person name="Dedysh S.N."/>
        </authorList>
    </citation>
    <scope>NUCLEOTIDE SEQUENCE [LARGE SCALE GENOMIC DNA]</scope>
    <source>
        <strain evidence="2 3">SBC82</strain>
    </source>
</reference>
<keyword evidence="3" id="KW-1185">Reference proteome</keyword>
<dbReference type="KEGG" id="abas:ACPOL_6196"/>
<organism evidence="2 3">
    <name type="scientific">Acidisarcina polymorpha</name>
    <dbReference type="NCBI Taxonomy" id="2211140"/>
    <lineage>
        <taxon>Bacteria</taxon>
        <taxon>Pseudomonadati</taxon>
        <taxon>Acidobacteriota</taxon>
        <taxon>Terriglobia</taxon>
        <taxon>Terriglobales</taxon>
        <taxon>Acidobacteriaceae</taxon>
        <taxon>Acidisarcina</taxon>
    </lineage>
</organism>
<feature type="domain" description="Pyrrolo-quinoline quinone repeat" evidence="1">
    <location>
        <begin position="174"/>
        <end position="295"/>
    </location>
</feature>
<proteinExistence type="predicted"/>
<dbReference type="Proteomes" id="UP000253606">
    <property type="component" value="Chromosome"/>
</dbReference>
<dbReference type="EMBL" id="CP030840">
    <property type="protein sequence ID" value="AXC15440.1"/>
    <property type="molecule type" value="Genomic_DNA"/>
</dbReference>
<protein>
    <recommendedName>
        <fullName evidence="1">Pyrrolo-quinoline quinone repeat domain-containing protein</fullName>
    </recommendedName>
</protein>
<dbReference type="AlphaFoldDB" id="A0A2Z5G8Z3"/>
<dbReference type="InterPro" id="IPR015943">
    <property type="entry name" value="WD40/YVTN_repeat-like_dom_sf"/>
</dbReference>
<sequence>MGRLILAFVVLVATFSMPLRAQRPDALFLVLPEAKGHRLVLIDPRAKTVVGQIAVPGWPHEVAFSKDGKTAYLPSYSDAIVGMPGIDGQTIDVVDMKTRTVTATWDLGKPLRPHMPMLGADGTLLVSTELAQSISVIDLNDGRITGQIPTGAKESHVFVRTSDGRKIYTANLHAGSVSVLDAKTGKLIKVLQISKLVNRIALSNDGKRLFVTDGEGPKVIAIDTATDEVVTKAVVSAPPFSVFPTPDGKWLLVGEDLGSKGKIEVLDARNLTVQHAFDVDRLPFGIRVVGSEAFVACYLSGNLDVLNLANWTMEPPIPGVAHGDGLAVWNGVR</sequence>
<evidence type="ECO:0000313" key="2">
    <source>
        <dbReference type="EMBL" id="AXC15440.1"/>
    </source>
</evidence>
<accession>A0A2Z5G8Z3</accession>
<dbReference type="Gene3D" id="2.130.10.10">
    <property type="entry name" value="YVTN repeat-like/Quinoprotein amine dehydrogenase"/>
    <property type="match status" value="2"/>
</dbReference>
<gene>
    <name evidence="2" type="ORF">ACPOL_6196</name>
</gene>
<dbReference type="OrthoDB" id="9770071at2"/>
<dbReference type="InterPro" id="IPR002372">
    <property type="entry name" value="PQQ_rpt_dom"/>
</dbReference>
<dbReference type="PANTHER" id="PTHR47197">
    <property type="entry name" value="PROTEIN NIRF"/>
    <property type="match status" value="1"/>
</dbReference>
<dbReference type="InterPro" id="IPR011048">
    <property type="entry name" value="Haem_d1_sf"/>
</dbReference>
<evidence type="ECO:0000259" key="1">
    <source>
        <dbReference type="Pfam" id="PF13360"/>
    </source>
</evidence>
<dbReference type="InterPro" id="IPR051200">
    <property type="entry name" value="Host-pathogen_enzymatic-act"/>
</dbReference>